<keyword evidence="14" id="KW-1185">Reference proteome</keyword>
<sequence length="1167" mass="131977">MPLVRIELCDFKSYRGHQTIGPFQNFTSIIGPNGAGKSNLMDAISFVLGVKSAQLRSSQLKDLVYRGRRLGKTDAEVGSEATNMDEDEEEGEGEGTAKKAWVLAVYMDAEGKEWRFQRTISTTGASEYKLNNRVVTYSAYNAALVGHNILVKAKNFLVFQGDVEAVASQSPRELSRLIDQISGSLELAGEYEKAREAQDRATENATFNFTKRRGIASEIKQYKEQKGEAERFESLCDEKDDLILRRNLFKLYQIQESIEANSANILNKNKELVGLQKEQRTHEKALEAARAEQAKVRSAVMQKEKNIKKSEKILDGKRPDLVAIEAQITHSTRKIANATKTREEIARNEQKLRERVESLENELASVRRAADAAQEEQRKASQHNMALSEESLEEYRKLLVTIMKASANVLAIDERQSLESLTREEKTAARSLGQLIDRERMLSEKREARAEELAAQTEKRAELEARITSLHADLTRTRQELENQQSEKLRITKLEREADEKLQGVYQQLLQAGVDRNESEREVRLKETLANLQRIFPGVRGRVVDLCKPIARKYETAMTVVLGRNIDAIVVDEEKTAIDCIEYMRNQRAGQATFIPLDTIQVKPVNDKFRSFAKGARLAVDVIVSEPAVERAIHHACGNALVCDTMEVARYVCYEKGQEIKAVTLEGTVIHKSGLITGGRSTHNNGKKWDEKDVQGLMRVRDGLKGQLRDLAKQKPRGQTDENLVAEISRLESAGTVARDDLSACKLRITGLKDELKHIEKEIKQNSPELKKIQRSHSTCTQQITELASIVNAAEDDVFKAFCRKIKVANIREYEERQMKVAQEESKARLQYETQIARLGHQAAFEAEGLKTAHERLASLETVLANEEANLAKHEEHKIALQQEIAVYESAIADLREELAGIQETLEEKTKDVEAVKKTTMKASKVLDLALKEIATCNDEIEKLALERASIYRKCRLEEIKLPLLEGNLKNVPMEENLREEVAMDVDEPDDGTQQPKRAEDYGIEVDFESLDEETRENGTVEEFDKEVARLNAEIERMAPNLKAIERLDDVEAKLADTEREAEKARKDSKSARDEFHEIKRRRCELFNKAYNHISDRIDQVYKDLTKGKASPMGGVAYLSLEDSEEPYAGGIKYHAMPPMKRFRDMEQLSGGEKTVAALALLFAIHR</sequence>
<feature type="coiled-coil region" evidence="10">
    <location>
        <begin position="1041"/>
        <end position="1082"/>
    </location>
</feature>
<keyword evidence="8" id="KW-0539">Nucleus</keyword>
<evidence type="ECO:0000313" key="14">
    <source>
        <dbReference type="Proteomes" id="UP000717328"/>
    </source>
</evidence>
<dbReference type="Pfam" id="PF06470">
    <property type="entry name" value="SMC_hinge"/>
    <property type="match status" value="1"/>
</dbReference>
<dbReference type="CDD" id="cd03275">
    <property type="entry name" value="ABC_SMC1_euk"/>
    <property type="match status" value="1"/>
</dbReference>
<dbReference type="Gene3D" id="3.40.50.300">
    <property type="entry name" value="P-loop containing nucleotide triphosphate hydrolases"/>
    <property type="match status" value="2"/>
</dbReference>
<feature type="domain" description="SMC hinge" evidence="12">
    <location>
        <begin position="537"/>
        <end position="653"/>
    </location>
</feature>
<dbReference type="GO" id="GO:0007062">
    <property type="term" value="P:sister chromatid cohesion"/>
    <property type="evidence" value="ECO:0007669"/>
    <property type="project" value="InterPro"/>
</dbReference>
<evidence type="ECO:0000256" key="7">
    <source>
        <dbReference type="ARBA" id="ARBA00023054"/>
    </source>
</evidence>
<feature type="coiled-coil region" evidence="10">
    <location>
        <begin position="446"/>
        <end position="487"/>
    </location>
</feature>
<evidence type="ECO:0000313" key="13">
    <source>
        <dbReference type="EMBL" id="KAG5635882.1"/>
    </source>
</evidence>
<keyword evidence="6" id="KW-0498">Mitosis</keyword>
<dbReference type="GO" id="GO:0005634">
    <property type="term" value="C:nucleus"/>
    <property type="evidence" value="ECO:0007669"/>
    <property type="project" value="UniProtKB-SubCell"/>
</dbReference>
<dbReference type="Gene3D" id="1.20.1060.20">
    <property type="match status" value="1"/>
</dbReference>
<evidence type="ECO:0000256" key="9">
    <source>
        <dbReference type="ARBA" id="ARBA00023306"/>
    </source>
</evidence>
<dbReference type="InterPro" id="IPR003395">
    <property type="entry name" value="RecF/RecN/SMC_N"/>
</dbReference>
<dbReference type="SUPFAM" id="SSF52540">
    <property type="entry name" value="P-loop containing nucleoside triphosphate hydrolases"/>
    <property type="match status" value="2"/>
</dbReference>
<dbReference type="GO" id="GO:0051301">
    <property type="term" value="P:cell division"/>
    <property type="evidence" value="ECO:0007669"/>
    <property type="project" value="UniProtKB-KW"/>
</dbReference>
<evidence type="ECO:0000256" key="1">
    <source>
        <dbReference type="ARBA" id="ARBA00004123"/>
    </source>
</evidence>
<proteinExistence type="inferred from homology"/>
<dbReference type="OrthoDB" id="5575062at2759"/>
<dbReference type="GO" id="GO:0003677">
    <property type="term" value="F:DNA binding"/>
    <property type="evidence" value="ECO:0007669"/>
    <property type="project" value="TreeGrafter"/>
</dbReference>
<evidence type="ECO:0000256" key="5">
    <source>
        <dbReference type="ARBA" id="ARBA00022618"/>
    </source>
</evidence>
<dbReference type="InterPro" id="IPR036277">
    <property type="entry name" value="SMC_hinge_sf"/>
</dbReference>
<evidence type="ECO:0000256" key="10">
    <source>
        <dbReference type="SAM" id="Coils"/>
    </source>
</evidence>
<dbReference type="AlphaFoldDB" id="A0A9P7FP93"/>
<feature type="coiled-coil region" evidence="10">
    <location>
        <begin position="272"/>
        <end position="306"/>
    </location>
</feature>
<evidence type="ECO:0000256" key="3">
    <source>
        <dbReference type="ARBA" id="ARBA00005597"/>
    </source>
</evidence>
<feature type="region of interest" description="Disordered" evidence="11">
    <location>
        <begin position="76"/>
        <end position="96"/>
    </location>
</feature>
<protein>
    <recommendedName>
        <fullName evidence="12">SMC hinge domain-containing protein</fullName>
    </recommendedName>
</protein>
<dbReference type="InterPro" id="IPR027417">
    <property type="entry name" value="P-loop_NTPase"/>
</dbReference>
<name>A0A9P7FP93_9AGAR</name>
<dbReference type="Proteomes" id="UP000717328">
    <property type="component" value="Unassembled WGS sequence"/>
</dbReference>
<dbReference type="PANTHER" id="PTHR18937:SF12">
    <property type="entry name" value="STRUCTURAL MAINTENANCE OF CHROMOSOMES PROTEIN"/>
    <property type="match status" value="1"/>
</dbReference>
<dbReference type="SMART" id="SM00968">
    <property type="entry name" value="SMC_hinge"/>
    <property type="match status" value="1"/>
</dbReference>
<keyword evidence="9" id="KW-0131">Cell cycle</keyword>
<reference evidence="13" key="1">
    <citation type="submission" date="2021-02" db="EMBL/GenBank/DDBJ databases">
        <authorList>
            <person name="Nieuwenhuis M."/>
            <person name="Van De Peppel L.J.J."/>
        </authorList>
    </citation>
    <scope>NUCLEOTIDE SEQUENCE</scope>
    <source>
        <strain evidence="13">D49</strain>
    </source>
</reference>
<evidence type="ECO:0000256" key="2">
    <source>
        <dbReference type="ARBA" id="ARBA00004286"/>
    </source>
</evidence>
<organism evidence="13 14">
    <name type="scientific">Sphagnurus paluster</name>
    <dbReference type="NCBI Taxonomy" id="117069"/>
    <lineage>
        <taxon>Eukaryota</taxon>
        <taxon>Fungi</taxon>
        <taxon>Dikarya</taxon>
        <taxon>Basidiomycota</taxon>
        <taxon>Agaricomycotina</taxon>
        <taxon>Agaricomycetes</taxon>
        <taxon>Agaricomycetidae</taxon>
        <taxon>Agaricales</taxon>
        <taxon>Tricholomatineae</taxon>
        <taxon>Lyophyllaceae</taxon>
        <taxon>Sphagnurus</taxon>
    </lineage>
</organism>
<evidence type="ECO:0000259" key="12">
    <source>
        <dbReference type="SMART" id="SM00968"/>
    </source>
</evidence>
<comment type="subcellular location">
    <subcellularLocation>
        <location evidence="2">Chromosome</location>
    </subcellularLocation>
    <subcellularLocation>
        <location evidence="1">Nucleus</location>
    </subcellularLocation>
</comment>
<dbReference type="EMBL" id="JABCKI010006008">
    <property type="protein sequence ID" value="KAG5635882.1"/>
    <property type="molecule type" value="Genomic_DNA"/>
</dbReference>
<feature type="coiled-coil region" evidence="10">
    <location>
        <begin position="335"/>
        <end position="390"/>
    </location>
</feature>
<dbReference type="InterPro" id="IPR028468">
    <property type="entry name" value="Smc1_ABC"/>
</dbReference>
<reference evidence="13" key="2">
    <citation type="submission" date="2021-10" db="EMBL/GenBank/DDBJ databases">
        <title>Phylogenomics reveals ancestral predisposition of the termite-cultivated fungus Termitomyces towards a domesticated lifestyle.</title>
        <authorList>
            <person name="Auxier B."/>
            <person name="Grum-Grzhimaylo A."/>
            <person name="Cardenas M.E."/>
            <person name="Lodge J.D."/>
            <person name="Laessoe T."/>
            <person name="Pedersen O."/>
            <person name="Smith M.E."/>
            <person name="Kuyper T.W."/>
            <person name="Franco-Molano E.A."/>
            <person name="Baroni T.J."/>
            <person name="Aanen D.K."/>
        </authorList>
    </citation>
    <scope>NUCLEOTIDE SEQUENCE</scope>
    <source>
        <strain evidence="13">D49</strain>
    </source>
</reference>
<comment type="caution">
    <text evidence="13">The sequence shown here is derived from an EMBL/GenBank/DDBJ whole genome shotgun (WGS) entry which is preliminary data.</text>
</comment>
<keyword evidence="7 10" id="KW-0175">Coiled coil</keyword>
<accession>A0A9P7FP93</accession>
<dbReference type="PANTHER" id="PTHR18937">
    <property type="entry name" value="STRUCTURAL MAINTENANCE OF CHROMOSOMES SMC FAMILY MEMBER"/>
    <property type="match status" value="1"/>
</dbReference>
<feature type="coiled-coil region" evidence="10">
    <location>
        <begin position="850"/>
        <end position="947"/>
    </location>
</feature>
<keyword evidence="5" id="KW-0132">Cell division</keyword>
<evidence type="ECO:0000256" key="4">
    <source>
        <dbReference type="ARBA" id="ARBA00022454"/>
    </source>
</evidence>
<evidence type="ECO:0000256" key="11">
    <source>
        <dbReference type="SAM" id="MobiDB-lite"/>
    </source>
</evidence>
<dbReference type="GO" id="GO:0016887">
    <property type="term" value="F:ATP hydrolysis activity"/>
    <property type="evidence" value="ECO:0007669"/>
    <property type="project" value="InterPro"/>
</dbReference>
<feature type="compositionally biased region" description="Acidic residues" evidence="11">
    <location>
        <begin position="83"/>
        <end position="93"/>
    </location>
</feature>
<dbReference type="InterPro" id="IPR010935">
    <property type="entry name" value="SMC_hinge"/>
</dbReference>
<comment type="similarity">
    <text evidence="3">Belongs to the SMC family. SMC1 subfamily.</text>
</comment>
<evidence type="ECO:0000256" key="6">
    <source>
        <dbReference type="ARBA" id="ARBA00022776"/>
    </source>
</evidence>
<dbReference type="GO" id="GO:0008278">
    <property type="term" value="C:cohesin complex"/>
    <property type="evidence" value="ECO:0007669"/>
    <property type="project" value="InterPro"/>
</dbReference>
<dbReference type="GO" id="GO:0005524">
    <property type="term" value="F:ATP binding"/>
    <property type="evidence" value="ECO:0007669"/>
    <property type="project" value="InterPro"/>
</dbReference>
<gene>
    <name evidence="13" type="ORF">H0H81_009782</name>
</gene>
<dbReference type="Gene3D" id="3.30.70.1620">
    <property type="match status" value="1"/>
</dbReference>
<evidence type="ECO:0000256" key="8">
    <source>
        <dbReference type="ARBA" id="ARBA00023242"/>
    </source>
</evidence>
<dbReference type="Pfam" id="PF02463">
    <property type="entry name" value="SMC_N"/>
    <property type="match status" value="1"/>
</dbReference>
<dbReference type="SUPFAM" id="SSF75553">
    <property type="entry name" value="Smc hinge domain"/>
    <property type="match status" value="1"/>
</dbReference>
<dbReference type="PIRSF" id="PIRSF005719">
    <property type="entry name" value="SMC"/>
    <property type="match status" value="1"/>
</dbReference>
<keyword evidence="4" id="KW-0158">Chromosome</keyword>
<dbReference type="InterPro" id="IPR024704">
    <property type="entry name" value="SMC"/>
</dbReference>